<dbReference type="Proteomes" id="UP000068067">
    <property type="component" value="Plasmid pCdes2"/>
</dbReference>
<geneLocation type="plasmid" evidence="4 5">
    <name>pCdes2</name>
</geneLocation>
<dbReference type="CDD" id="cd17933">
    <property type="entry name" value="DEXSc_RecD-like"/>
    <property type="match status" value="1"/>
</dbReference>
<feature type="region of interest" description="Disordered" evidence="2">
    <location>
        <begin position="1028"/>
        <end position="1052"/>
    </location>
</feature>
<evidence type="ECO:0000256" key="2">
    <source>
        <dbReference type="SAM" id="MobiDB-lite"/>
    </source>
</evidence>
<organism evidence="4 5">
    <name type="scientific">Corynebacterium deserti GIMN1.010</name>
    <dbReference type="NCBI Taxonomy" id="931089"/>
    <lineage>
        <taxon>Bacteria</taxon>
        <taxon>Bacillati</taxon>
        <taxon>Actinomycetota</taxon>
        <taxon>Actinomycetes</taxon>
        <taxon>Mycobacteriales</taxon>
        <taxon>Corynebacteriaceae</taxon>
        <taxon>Corynebacterium</taxon>
    </lineage>
</organism>
<dbReference type="PATRIC" id="fig|931089.4.peg.2900"/>
<evidence type="ECO:0000313" key="4">
    <source>
        <dbReference type="EMBL" id="ALC07190.1"/>
    </source>
</evidence>
<evidence type="ECO:0000256" key="1">
    <source>
        <dbReference type="SAM" id="Coils"/>
    </source>
</evidence>
<evidence type="ECO:0000313" key="5">
    <source>
        <dbReference type="Proteomes" id="UP000068067"/>
    </source>
</evidence>
<dbReference type="Gene3D" id="3.40.50.300">
    <property type="entry name" value="P-loop containing nucleotide triphosphate hydrolases"/>
    <property type="match status" value="2"/>
</dbReference>
<dbReference type="Gene3D" id="2.30.30.940">
    <property type="match status" value="1"/>
</dbReference>
<dbReference type="InterPro" id="IPR027417">
    <property type="entry name" value="P-loop_NTPase"/>
</dbReference>
<dbReference type="InterPro" id="IPR014862">
    <property type="entry name" value="TrwC"/>
</dbReference>
<dbReference type="InterPro" id="IPR050534">
    <property type="entry name" value="Coronavir_polyprotein_1ab"/>
</dbReference>
<feature type="coiled-coil region" evidence="1">
    <location>
        <begin position="955"/>
        <end position="996"/>
    </location>
</feature>
<name>A0A0M4CII9_9CORY</name>
<accession>A0A0M4CII9</accession>
<dbReference type="Pfam" id="PF13604">
    <property type="entry name" value="AAA_30"/>
    <property type="match status" value="1"/>
</dbReference>
<keyword evidence="4" id="KW-0614">Plasmid</keyword>
<dbReference type="KEGG" id="cdx:CDES_14380"/>
<dbReference type="CDD" id="cd18809">
    <property type="entry name" value="SF1_C_RecD"/>
    <property type="match status" value="1"/>
</dbReference>
<keyword evidence="1" id="KW-0175">Coiled coil</keyword>
<feature type="coiled-coil region" evidence="1">
    <location>
        <begin position="873"/>
        <end position="921"/>
    </location>
</feature>
<keyword evidence="5" id="KW-1185">Reference proteome</keyword>
<dbReference type="Pfam" id="PF08751">
    <property type="entry name" value="TrwC"/>
    <property type="match status" value="1"/>
</dbReference>
<dbReference type="AlphaFoldDB" id="A0A0M4CII9"/>
<feature type="compositionally biased region" description="Polar residues" evidence="2">
    <location>
        <begin position="1028"/>
        <end position="1043"/>
    </location>
</feature>
<dbReference type="PANTHER" id="PTHR43788">
    <property type="entry name" value="DNA2/NAM7 HELICASE FAMILY MEMBER"/>
    <property type="match status" value="1"/>
</dbReference>
<reference evidence="4 5" key="1">
    <citation type="submission" date="2014-08" db="EMBL/GenBank/DDBJ databases">
        <title>Complete genome sequence of Corynebacterium deserti GIMN1.010 (=DSM 45689), isolated from desert sand in western China.</title>
        <authorList>
            <person name="Ruckert C."/>
            <person name="Albersmeier A."/>
            <person name="Kalinowski J."/>
        </authorList>
    </citation>
    <scope>NUCLEOTIDE SEQUENCE [LARGE SCALE GENOMIC DNA]</scope>
    <source>
        <strain evidence="4 5">GIMN1.010</strain>
        <plasmid evidence="4 5">pCdes2</plasmid>
    </source>
</reference>
<protein>
    <recommendedName>
        <fullName evidence="3">TrwC relaxase domain-containing protein</fullName>
    </recommendedName>
</protein>
<dbReference type="NCBIfam" id="NF041492">
    <property type="entry name" value="MobF"/>
    <property type="match status" value="1"/>
</dbReference>
<dbReference type="SUPFAM" id="SSF55464">
    <property type="entry name" value="Origin of replication-binding domain, RBD-like"/>
    <property type="match status" value="1"/>
</dbReference>
<proteinExistence type="predicted"/>
<feature type="domain" description="TrwC relaxase" evidence="3">
    <location>
        <begin position="1"/>
        <end position="236"/>
    </location>
</feature>
<dbReference type="EMBL" id="CP009222">
    <property type="protein sequence ID" value="ALC07190.1"/>
    <property type="molecule type" value="Genomic_DNA"/>
</dbReference>
<evidence type="ECO:0000259" key="3">
    <source>
        <dbReference type="Pfam" id="PF08751"/>
    </source>
</evidence>
<gene>
    <name evidence="4" type="ORF">CDES_14380</name>
</gene>
<sequence>MASWFNKVTSPKGQKLGRALREDGVPGFDLTFCAPKSVSVLWGLSGRDQVRAIVDQAHSVAVSTALDYLNTHAAYTRRWDESETLIVDNTLGLSGVKYEHRTSRAGDPHVHSHVLLANRQLCADSKARSLDGVSLYHEARAAGMLYQAALREELTRHLGVTWGAVTNGQADIVGLDDRGLLEAFSTRTTEISQWEEKNSLPHNYQLQRVGQKTTRQVKDVDASVSELETKWAKHQDAVARVEQIIADADTTESPIAPQVLPTPEAVLAEVITERSTFTRADVVEKCAEMIPVGALTVDEIVEFAEVTATQALESVALSVTPERAREVDKTQREGSQRFTTDVVIEEVNRGIDLATTRTHNAVVAASIQPVQGVLSPAQAQAMTAVVSSDFLASVVVAPAGAGKTSSLKAARQVWEQAGRTVVGLAPTGKAADVMVGEQVAHESSTIARALYGTQDLSPADVAARLGWDRSTVVVVDEAGMVSTPDVVRLLEIVRAADARMVLVGDPQQYGAVKARSGMLATLAYELPDAVELTEVFRQRDAAERAASIQLRSGDKESIKRAAHWYMLNDRLCAGSVTAMLDDALAGWSADTAAGKDSLLVATTGEQVQALNAGAQKIRAERGELDLSEARELSTGQWLHAGDVLLSRKNDYDLTTSAGDVVRNGQRWRVDALHGDGSISVTRLDQTRARAVLPASYLRESGQLGYASTGHSAQGATVDVARVVAGAGQVDRASVYVPLTRGREGNYLYLTESMPGDSAEGHGSVVPVARREVGDYPRDVLIAAAVRDGVDLTPHQVWGKARSDWELTRLAAGRGIDGSPFTGTRMGEMMAAREALRDARWREEFESVTPLPVRVKPTPKSKASAPKDQEMMSREELDARFAAAQRALEEVEQRQRVVDGEHRELVRQLQQVNNEVRAVVRQVDQLGYQIAAAQRARENRGVFAKMFKPNAGVEELEQLSAQKVALEQQHTELVEHRERVVEEATVVEERREEVREECSRARTAVAFAFAEQLQPTTFDLNASSFSNSSGADLNADQQFGMNQSRGHDHGLDL</sequence>
<dbReference type="SUPFAM" id="SSF52540">
    <property type="entry name" value="P-loop containing nucleoside triphosphate hydrolases"/>
    <property type="match status" value="2"/>
</dbReference>